<evidence type="ECO:0000313" key="2">
    <source>
        <dbReference type="EMBL" id="MYM74606.1"/>
    </source>
</evidence>
<keyword evidence="1" id="KW-0732">Signal</keyword>
<proteinExistence type="predicted"/>
<feature type="signal peptide" evidence="1">
    <location>
        <begin position="1"/>
        <end position="23"/>
    </location>
</feature>
<dbReference type="RefSeq" id="WP_161051511.1">
    <property type="nucleotide sequence ID" value="NZ_WWCR01000025.1"/>
</dbReference>
<protein>
    <submittedName>
        <fullName evidence="2">Uncharacterized protein</fullName>
    </submittedName>
</protein>
<evidence type="ECO:0000313" key="3">
    <source>
        <dbReference type="Proteomes" id="UP000469734"/>
    </source>
</evidence>
<name>A0A7X4H3H3_9BURK</name>
<dbReference type="Proteomes" id="UP000469734">
    <property type="component" value="Unassembled WGS sequence"/>
</dbReference>
<comment type="caution">
    <text evidence="2">The sequence shown here is derived from an EMBL/GenBank/DDBJ whole genome shotgun (WGS) entry which is preliminary data.</text>
</comment>
<evidence type="ECO:0000256" key="1">
    <source>
        <dbReference type="SAM" id="SignalP"/>
    </source>
</evidence>
<dbReference type="EMBL" id="WWCR01000025">
    <property type="protein sequence ID" value="MYM74606.1"/>
    <property type="molecule type" value="Genomic_DNA"/>
</dbReference>
<reference evidence="2 3" key="1">
    <citation type="submission" date="2019-12" db="EMBL/GenBank/DDBJ databases">
        <title>Novel species isolated from a subtropical stream in China.</title>
        <authorList>
            <person name="Lu H."/>
        </authorList>
    </citation>
    <scope>NUCLEOTIDE SEQUENCE [LARGE SCALE GENOMIC DNA]</scope>
    <source>
        <strain evidence="2 3">FT134W</strain>
    </source>
</reference>
<gene>
    <name evidence="2" type="ORF">GTP56_20755</name>
</gene>
<sequence>MNKYFTAWLLMFLFADISNISHASTNDDWEPSRTWSRMPWQARYLLFVDSAANRIKSIEIARRRNTDDRKKIKQHVYLDSDELLTKISIFATPAAPSIGVTLLAFDRNGTVVTNDRALRGFTGKLSAMGNLVLMRNDAPDAKPYDMLDWSQGIPGNSSFGPSPCTFWDAQRYKDDWESGKYPGDFGCREWTAQLFDDERPYIDVTTYTRRGNFIGQFVGWSRFKDAPKPVIGMNGKTWLCLHECPAGEMPGVIGDIQVWTRKHHYPMPVAPPYQPEYPNKNYYDDLHEMDED</sequence>
<dbReference type="AlphaFoldDB" id="A0A7X4H3H3"/>
<organism evidence="2 3">
    <name type="scientific">Duganella margarita</name>
    <dbReference type="NCBI Taxonomy" id="2692170"/>
    <lineage>
        <taxon>Bacteria</taxon>
        <taxon>Pseudomonadati</taxon>
        <taxon>Pseudomonadota</taxon>
        <taxon>Betaproteobacteria</taxon>
        <taxon>Burkholderiales</taxon>
        <taxon>Oxalobacteraceae</taxon>
        <taxon>Telluria group</taxon>
        <taxon>Duganella</taxon>
    </lineage>
</organism>
<accession>A0A7X4H3H3</accession>
<feature type="chain" id="PRO_5030754124" evidence="1">
    <location>
        <begin position="24"/>
        <end position="292"/>
    </location>
</feature>